<reference evidence="1" key="1">
    <citation type="submission" date="2022-10" db="EMBL/GenBank/DDBJ databases">
        <title>Sifting through the core-genome to identify putative cross-protective antigens against Riemerella anatipestifer.</title>
        <authorList>
            <person name="Zheng X."/>
            <person name="Zhang W."/>
        </authorList>
    </citation>
    <scope>NUCLEOTIDE SEQUENCE</scope>
    <source>
        <strain evidence="1">ZWRA178</strain>
    </source>
</reference>
<name>A0AAP3EZQ5_RIEAN</name>
<protein>
    <submittedName>
        <fullName evidence="1">S9 family peptidase</fullName>
    </submittedName>
</protein>
<dbReference type="EMBL" id="JAOZYT010000054">
    <property type="protein sequence ID" value="MCW0524333.1"/>
    <property type="molecule type" value="Genomic_DNA"/>
</dbReference>
<evidence type="ECO:0000313" key="1">
    <source>
        <dbReference type="EMBL" id="MCW0524333.1"/>
    </source>
</evidence>
<accession>A0AAP3EZQ5</accession>
<organism evidence="1 2">
    <name type="scientific">Riemerella anatipestifer</name>
    <name type="common">Moraxella anatipestifer</name>
    <dbReference type="NCBI Taxonomy" id="34085"/>
    <lineage>
        <taxon>Bacteria</taxon>
        <taxon>Pseudomonadati</taxon>
        <taxon>Bacteroidota</taxon>
        <taxon>Flavobacteriia</taxon>
        <taxon>Flavobacteriales</taxon>
        <taxon>Weeksellaceae</taxon>
        <taxon>Riemerella</taxon>
    </lineage>
</organism>
<proteinExistence type="predicted"/>
<dbReference type="RefSeq" id="WP_014938808.1">
    <property type="nucleotide sequence ID" value="NZ_CP029760.1"/>
</dbReference>
<gene>
    <name evidence="1" type="ORF">OKE68_08405</name>
</gene>
<comment type="caution">
    <text evidence="1">The sequence shown here is derived from an EMBL/GenBank/DDBJ whole genome shotgun (WGS) entry which is preliminary data.</text>
</comment>
<sequence length="137" mass="16159">MDFKDKLNNILLSNIGVVIMTGTEELLAFPERKEVMENDWAEENGGDYDLSSPKFKDKEVTLKMAILADDNVQFWQYYNTLFAELKKEGELSLYVFDHDQTYKVFYKKSGNFKKVLKRLKNVEKVFVKFDLTFKVLF</sequence>
<evidence type="ECO:0000313" key="2">
    <source>
        <dbReference type="Proteomes" id="UP001207440"/>
    </source>
</evidence>
<dbReference type="AlphaFoldDB" id="A0AAP3EZQ5"/>
<dbReference type="Proteomes" id="UP001207440">
    <property type="component" value="Unassembled WGS sequence"/>
</dbReference>